<dbReference type="GO" id="GO:0004602">
    <property type="term" value="F:glutathione peroxidase activity"/>
    <property type="evidence" value="ECO:0007669"/>
    <property type="project" value="TreeGrafter"/>
</dbReference>
<dbReference type="EC" id="5.99.1.4" evidence="1"/>
<organism evidence="4 5">
    <name type="scientific">Thermohalobaculum xanthum</name>
    <dbReference type="NCBI Taxonomy" id="2753746"/>
    <lineage>
        <taxon>Bacteria</taxon>
        <taxon>Pseudomonadati</taxon>
        <taxon>Pseudomonadota</taxon>
        <taxon>Alphaproteobacteria</taxon>
        <taxon>Rhodobacterales</taxon>
        <taxon>Paracoccaceae</taxon>
        <taxon>Thermohalobaculum</taxon>
    </lineage>
</organism>
<protein>
    <recommendedName>
        <fullName evidence="1">2-hydroxychromene-2-carboxylate isomerase</fullName>
        <ecNumber evidence="1">5.99.1.4</ecNumber>
    </recommendedName>
</protein>
<comment type="catalytic activity">
    <reaction evidence="1">
        <text>2-hydroxychromene-2-carboxylate = (3E)-4-(2-hydroxyphenyl)-2-oxobut-3-enoate</text>
        <dbReference type="Rhea" id="RHEA:27401"/>
        <dbReference type="ChEBI" id="CHEBI:59350"/>
        <dbReference type="ChEBI" id="CHEBI:59353"/>
        <dbReference type="EC" id="5.99.1.4"/>
    </reaction>
</comment>
<dbReference type="InterPro" id="IPR001853">
    <property type="entry name" value="DSBA-like_thioredoxin_dom"/>
</dbReference>
<dbReference type="PANTHER" id="PTHR42943:SF2">
    <property type="entry name" value="GLUTATHIONE S-TRANSFERASE KAPPA 1"/>
    <property type="match status" value="1"/>
</dbReference>
<comment type="caution">
    <text evidence="4">The sequence shown here is derived from an EMBL/GenBank/DDBJ whole genome shotgun (WGS) entry which is preliminary data.</text>
</comment>
<keyword evidence="5" id="KW-1185">Reference proteome</keyword>
<dbReference type="GO" id="GO:0018845">
    <property type="term" value="F:2-hydroxychromene-2-carboxylate isomerase activity"/>
    <property type="evidence" value="ECO:0007669"/>
    <property type="project" value="UniProtKB-UniRule"/>
</dbReference>
<dbReference type="SUPFAM" id="SSF52833">
    <property type="entry name" value="Thioredoxin-like"/>
    <property type="match status" value="1"/>
</dbReference>
<dbReference type="InterPro" id="IPR036249">
    <property type="entry name" value="Thioredoxin-like_sf"/>
</dbReference>
<dbReference type="InterPro" id="IPR014440">
    <property type="entry name" value="HCCAis_GSTk"/>
</dbReference>
<dbReference type="InterPro" id="IPR044087">
    <property type="entry name" value="NahD-like"/>
</dbReference>
<evidence type="ECO:0000256" key="2">
    <source>
        <dbReference type="PIRSR" id="PIRSR006386-1"/>
    </source>
</evidence>
<dbReference type="GO" id="GO:0006749">
    <property type="term" value="P:glutathione metabolic process"/>
    <property type="evidence" value="ECO:0007669"/>
    <property type="project" value="TreeGrafter"/>
</dbReference>
<dbReference type="GO" id="GO:0004364">
    <property type="term" value="F:glutathione transferase activity"/>
    <property type="evidence" value="ECO:0007669"/>
    <property type="project" value="TreeGrafter"/>
</dbReference>
<gene>
    <name evidence="4" type="ORF">H0I76_05875</name>
</gene>
<feature type="active site" description="Nucleophile" evidence="2">
    <location>
        <position position="12"/>
    </location>
</feature>
<dbReference type="PANTHER" id="PTHR42943">
    <property type="entry name" value="GLUTATHIONE S-TRANSFERASE KAPPA"/>
    <property type="match status" value="1"/>
</dbReference>
<dbReference type="RefSeq" id="WP_200608235.1">
    <property type="nucleotide sequence ID" value="NZ_JAEHHL010000002.1"/>
</dbReference>
<dbReference type="Gene3D" id="3.40.30.10">
    <property type="entry name" value="Glutaredoxin"/>
    <property type="match status" value="1"/>
</dbReference>
<proteinExistence type="inferred from homology"/>
<reference evidence="4" key="1">
    <citation type="submission" date="2020-12" db="EMBL/GenBank/DDBJ databases">
        <title>Bacterial taxonomy.</title>
        <authorList>
            <person name="Pan X."/>
        </authorList>
    </citation>
    <scope>NUCLEOTIDE SEQUENCE</scope>
    <source>
        <strain evidence="4">M0105</strain>
    </source>
</reference>
<dbReference type="InterPro" id="IPR051924">
    <property type="entry name" value="GST_Kappa/NadH"/>
</dbReference>
<dbReference type="EMBL" id="JAEHHL010000002">
    <property type="protein sequence ID" value="MBK0398708.1"/>
    <property type="molecule type" value="Genomic_DNA"/>
</dbReference>
<keyword evidence="1 4" id="KW-0413">Isomerase</keyword>
<dbReference type="PIRSF" id="PIRSF006386">
    <property type="entry name" value="HCCAis_GSTk"/>
    <property type="match status" value="1"/>
</dbReference>
<dbReference type="CDD" id="cd03022">
    <property type="entry name" value="DsbA_HCCA_Iso"/>
    <property type="match status" value="1"/>
</dbReference>
<feature type="domain" description="DSBA-like thioredoxin" evidence="3">
    <location>
        <begin position="4"/>
        <end position="189"/>
    </location>
</feature>
<dbReference type="Proteomes" id="UP000655420">
    <property type="component" value="Unassembled WGS sequence"/>
</dbReference>
<sequence length="195" mass="21215">MRRITYYFSVLSPFTYLAGDRLERIAARHGAGIDYRPMDIMKVFAAMGTPPVPQRHPARQEYRAQDLRRLAARAGMALNLRPAHWPTDAAPASAAVIAVADKGGDAGALARRFLAEVWANERDIAEPEVVAEALAGVGEDAASLASAIETAAAAYARNTEAAIADGAFGAPFYIIEDQRFWGADRLDDLDWWLGR</sequence>
<evidence type="ECO:0000259" key="3">
    <source>
        <dbReference type="Pfam" id="PF01323"/>
    </source>
</evidence>
<evidence type="ECO:0000313" key="4">
    <source>
        <dbReference type="EMBL" id="MBK0398708.1"/>
    </source>
</evidence>
<dbReference type="Pfam" id="PF01323">
    <property type="entry name" value="DSBA"/>
    <property type="match status" value="1"/>
</dbReference>
<dbReference type="GO" id="GO:1901170">
    <property type="term" value="P:naphthalene catabolic process"/>
    <property type="evidence" value="ECO:0007669"/>
    <property type="project" value="InterPro"/>
</dbReference>
<comment type="similarity">
    <text evidence="1">Belongs to the GST superfamily. NadH family.</text>
</comment>
<name>A0A8J7M5M3_9RHOB</name>
<evidence type="ECO:0000256" key="1">
    <source>
        <dbReference type="PIRNR" id="PIRNR006386"/>
    </source>
</evidence>
<accession>A0A8J7M5M3</accession>
<evidence type="ECO:0000313" key="5">
    <source>
        <dbReference type="Proteomes" id="UP000655420"/>
    </source>
</evidence>
<dbReference type="AlphaFoldDB" id="A0A8J7M5M3"/>